<keyword evidence="5" id="KW-0472">Membrane</keyword>
<evidence type="ECO:0000256" key="2">
    <source>
        <dbReference type="ARBA" id="ARBA00029447"/>
    </source>
</evidence>
<keyword evidence="5" id="KW-1133">Transmembrane helix</keyword>
<dbReference type="SMART" id="SM00304">
    <property type="entry name" value="HAMP"/>
    <property type="match status" value="1"/>
</dbReference>
<feature type="domain" description="HAMP" evidence="7">
    <location>
        <begin position="215"/>
        <end position="267"/>
    </location>
</feature>
<dbReference type="PANTHER" id="PTHR43531">
    <property type="entry name" value="PROTEIN ICFG"/>
    <property type="match status" value="1"/>
</dbReference>
<keyword evidence="4" id="KW-0175">Coiled coil</keyword>
<evidence type="ECO:0000259" key="7">
    <source>
        <dbReference type="PROSITE" id="PS50885"/>
    </source>
</evidence>
<dbReference type="RefSeq" id="WP_166861406.1">
    <property type="nucleotide sequence ID" value="NZ_JAAQOM010000012.1"/>
</dbReference>
<dbReference type="Proteomes" id="UP000716322">
    <property type="component" value="Unassembled WGS sequence"/>
</dbReference>
<feature type="transmembrane region" description="Helical" evidence="5">
    <location>
        <begin position="12"/>
        <end position="29"/>
    </location>
</feature>
<dbReference type="PROSITE" id="PS50111">
    <property type="entry name" value="CHEMOTAXIS_TRANSDUC_2"/>
    <property type="match status" value="1"/>
</dbReference>
<dbReference type="Pfam" id="PF00672">
    <property type="entry name" value="HAMP"/>
    <property type="match status" value="1"/>
</dbReference>
<name>A0ABX0PEU6_9BURK</name>
<dbReference type="PANTHER" id="PTHR43531:SF14">
    <property type="entry name" value="METHYL-ACCEPTING CHEMOTAXIS PROTEIN I-RELATED"/>
    <property type="match status" value="1"/>
</dbReference>
<dbReference type="SMART" id="SM00283">
    <property type="entry name" value="MA"/>
    <property type="match status" value="1"/>
</dbReference>
<keyword evidence="3" id="KW-0807">Transducer</keyword>
<evidence type="ECO:0000256" key="3">
    <source>
        <dbReference type="PROSITE-ProRule" id="PRU00284"/>
    </source>
</evidence>
<dbReference type="EMBL" id="JAAQOM010000012">
    <property type="protein sequence ID" value="NIA55819.1"/>
    <property type="molecule type" value="Genomic_DNA"/>
</dbReference>
<comment type="similarity">
    <text evidence="2">Belongs to the methyl-accepting chemotaxis (MCP) protein family.</text>
</comment>
<dbReference type="PRINTS" id="PR00260">
    <property type="entry name" value="CHEMTRNSDUCR"/>
</dbReference>
<dbReference type="SUPFAM" id="SSF58104">
    <property type="entry name" value="Methyl-accepting chemotaxis protein (MCP) signaling domain"/>
    <property type="match status" value="1"/>
</dbReference>
<keyword evidence="1" id="KW-0488">Methylation</keyword>
<dbReference type="InterPro" id="IPR047347">
    <property type="entry name" value="YvaQ-like_sensor"/>
</dbReference>
<dbReference type="Pfam" id="PF00015">
    <property type="entry name" value="MCPsignal"/>
    <property type="match status" value="1"/>
</dbReference>
<dbReference type="InterPro" id="IPR024478">
    <property type="entry name" value="HlyB_4HB_MCP"/>
</dbReference>
<evidence type="ECO:0000256" key="5">
    <source>
        <dbReference type="SAM" id="Phobius"/>
    </source>
</evidence>
<dbReference type="CDD" id="cd19411">
    <property type="entry name" value="MCP2201-like_sensor"/>
    <property type="match status" value="1"/>
</dbReference>
<dbReference type="InterPro" id="IPR004089">
    <property type="entry name" value="MCPsignal_dom"/>
</dbReference>
<proteinExistence type="inferred from homology"/>
<dbReference type="InterPro" id="IPR051310">
    <property type="entry name" value="MCP_chemotaxis"/>
</dbReference>
<comment type="caution">
    <text evidence="8">The sequence shown here is derived from an EMBL/GenBank/DDBJ whole genome shotgun (WGS) entry which is preliminary data.</text>
</comment>
<dbReference type="PROSITE" id="PS50885">
    <property type="entry name" value="HAMP"/>
    <property type="match status" value="1"/>
</dbReference>
<feature type="coiled-coil region" evidence="4">
    <location>
        <begin position="472"/>
        <end position="499"/>
    </location>
</feature>
<protein>
    <submittedName>
        <fullName evidence="8">HAMP domain-containing protein</fullName>
    </submittedName>
</protein>
<evidence type="ECO:0000313" key="8">
    <source>
        <dbReference type="EMBL" id="NIA55819.1"/>
    </source>
</evidence>
<keyword evidence="5" id="KW-0812">Transmembrane</keyword>
<dbReference type="InterPro" id="IPR003660">
    <property type="entry name" value="HAMP_dom"/>
</dbReference>
<accession>A0ABX0PEU6</accession>
<dbReference type="CDD" id="cd06225">
    <property type="entry name" value="HAMP"/>
    <property type="match status" value="1"/>
</dbReference>
<sequence length="544" mass="57632">MKNLKIGTRMGIGYAVVLVLLAATAWLGINRMGQVHAHLERIVAVDNAVLTLARDMRMTVDDRMIALRNLALMETLDEKQPELQRVRRQEAAYADAADKLGKLLASQQDLASGAGPIVAAIRDDDIAARPVIAKAIDVAKQNRQKEATDVLIKELRPLQFKWTKDLASLVEQANMQSEHGVANANEAYRRARTLLTALAVLAFLVGGGFAYVITRGIVRPLKEAVQVAQTVAGGDLTSRIDVASLDETGQLLRALRDMNASLVNIVREVRGSTDTIASASQQIATGNVDLSSRTEEQAGSLEETASAMEELTSTVRQNADNALRANRLAVTASDVARQGGSVVEEVVGTMSSINESARKIVDIIGVIDGIAFQTNILALNAAVEAARAGANGAGFAVVATEVRNLAQRSAVAAKDIKTLINDSVDKVDAGSRLVGQAGATMTEVVDSIRRVTDIVGEISAASQEQSAGIEQVTQAVAQMEQTTQQNAALVEEAAAASDSMQDQARKLADTVSVFKLDGLPAVAAAPARARAERARAIALRQLPA</sequence>
<dbReference type="Pfam" id="PF12729">
    <property type="entry name" value="4HB_MCP_1"/>
    <property type="match status" value="1"/>
</dbReference>
<evidence type="ECO:0000259" key="6">
    <source>
        <dbReference type="PROSITE" id="PS50111"/>
    </source>
</evidence>
<gene>
    <name evidence="8" type="ORF">HAV22_19480</name>
</gene>
<dbReference type="Gene3D" id="1.10.287.950">
    <property type="entry name" value="Methyl-accepting chemotaxis protein"/>
    <property type="match status" value="1"/>
</dbReference>
<evidence type="ECO:0000313" key="9">
    <source>
        <dbReference type="Proteomes" id="UP000716322"/>
    </source>
</evidence>
<dbReference type="InterPro" id="IPR004090">
    <property type="entry name" value="Chemotax_Me-accpt_rcpt"/>
</dbReference>
<organism evidence="8 9">
    <name type="scientific">Telluria antibiotica</name>
    <dbReference type="NCBI Taxonomy" id="2717319"/>
    <lineage>
        <taxon>Bacteria</taxon>
        <taxon>Pseudomonadati</taxon>
        <taxon>Pseudomonadota</taxon>
        <taxon>Betaproteobacteria</taxon>
        <taxon>Burkholderiales</taxon>
        <taxon>Oxalobacteraceae</taxon>
        <taxon>Telluria group</taxon>
        <taxon>Telluria</taxon>
    </lineage>
</organism>
<feature type="transmembrane region" description="Helical" evidence="5">
    <location>
        <begin position="194"/>
        <end position="213"/>
    </location>
</feature>
<evidence type="ECO:0000256" key="1">
    <source>
        <dbReference type="ARBA" id="ARBA00022481"/>
    </source>
</evidence>
<keyword evidence="9" id="KW-1185">Reference proteome</keyword>
<feature type="domain" description="Methyl-accepting transducer" evidence="6">
    <location>
        <begin position="272"/>
        <end position="501"/>
    </location>
</feature>
<reference evidence="8 9" key="1">
    <citation type="submission" date="2020-03" db="EMBL/GenBank/DDBJ databases">
        <title>Genome sequence of strain Massilia sp. TW-1.</title>
        <authorList>
            <person name="Chaudhary D.K."/>
        </authorList>
    </citation>
    <scope>NUCLEOTIDE SEQUENCE [LARGE SCALE GENOMIC DNA]</scope>
    <source>
        <strain evidence="8 9">TW-1</strain>
    </source>
</reference>
<evidence type="ECO:0000256" key="4">
    <source>
        <dbReference type="SAM" id="Coils"/>
    </source>
</evidence>